<sequence>MYEYFLFLAFSLGFIFIVYKNYTLINYYVNRTIFYSQNIKQIKDNMANIDNPTSI</sequence>
<accession>A0A6C0I040</accession>
<evidence type="ECO:0000256" key="1">
    <source>
        <dbReference type="SAM" id="Phobius"/>
    </source>
</evidence>
<proteinExistence type="predicted"/>
<reference evidence="2" key="1">
    <citation type="journal article" date="2020" name="Nature">
        <title>Giant virus diversity and host interactions through global metagenomics.</title>
        <authorList>
            <person name="Schulz F."/>
            <person name="Roux S."/>
            <person name="Paez-Espino D."/>
            <person name="Jungbluth S."/>
            <person name="Walsh D.A."/>
            <person name="Denef V.J."/>
            <person name="McMahon K.D."/>
            <person name="Konstantinidis K.T."/>
            <person name="Eloe-Fadrosh E.A."/>
            <person name="Kyrpides N.C."/>
            <person name="Woyke T."/>
        </authorList>
    </citation>
    <scope>NUCLEOTIDE SEQUENCE</scope>
    <source>
        <strain evidence="2">GVMAG-M-3300023184-184</strain>
    </source>
</reference>
<keyword evidence="1" id="KW-0472">Membrane</keyword>
<feature type="transmembrane region" description="Helical" evidence="1">
    <location>
        <begin position="6"/>
        <end position="29"/>
    </location>
</feature>
<keyword evidence="1" id="KW-1133">Transmembrane helix</keyword>
<keyword evidence="1" id="KW-0812">Transmembrane</keyword>
<organism evidence="2">
    <name type="scientific">viral metagenome</name>
    <dbReference type="NCBI Taxonomy" id="1070528"/>
    <lineage>
        <taxon>unclassified sequences</taxon>
        <taxon>metagenomes</taxon>
        <taxon>organismal metagenomes</taxon>
    </lineage>
</organism>
<name>A0A6C0I040_9ZZZZ</name>
<dbReference type="EMBL" id="MN740059">
    <property type="protein sequence ID" value="QHT86139.1"/>
    <property type="molecule type" value="Genomic_DNA"/>
</dbReference>
<evidence type="ECO:0000313" key="2">
    <source>
        <dbReference type="EMBL" id="QHT86139.1"/>
    </source>
</evidence>
<protein>
    <submittedName>
        <fullName evidence="2">Uncharacterized protein</fullName>
    </submittedName>
</protein>
<dbReference type="AlphaFoldDB" id="A0A6C0I040"/>